<dbReference type="PANTHER" id="PTHR47331">
    <property type="entry name" value="PHD-TYPE DOMAIN-CONTAINING PROTEIN"/>
    <property type="match status" value="1"/>
</dbReference>
<dbReference type="InterPro" id="IPR043502">
    <property type="entry name" value="DNA/RNA_pol_sf"/>
</dbReference>
<dbReference type="Gene3D" id="3.30.70.270">
    <property type="match status" value="1"/>
</dbReference>
<dbReference type="PANTHER" id="PTHR47331:SF5">
    <property type="entry name" value="RIBONUCLEASE H"/>
    <property type="match status" value="1"/>
</dbReference>
<dbReference type="SUPFAM" id="SSF56672">
    <property type="entry name" value="DNA/RNA polymerases"/>
    <property type="match status" value="1"/>
</dbReference>
<dbReference type="InterPro" id="IPR043128">
    <property type="entry name" value="Rev_trsase/Diguanyl_cyclase"/>
</dbReference>
<dbReference type="CDD" id="cd01644">
    <property type="entry name" value="RT_pepA17"/>
    <property type="match status" value="1"/>
</dbReference>
<accession>A0AAD9QCB6</accession>
<dbReference type="Gene3D" id="3.10.10.10">
    <property type="entry name" value="HIV Type 1 Reverse Transcriptase, subunit A, domain 1"/>
    <property type="match status" value="1"/>
</dbReference>
<sequence>MSGLRNQKNMLRNSIYALRDELITGIEDKIIEEEKAKLLHKKILDMFQEFRVLCKGLHEEWEVFKEIDKQARLNAEYNQVSSAVEDSTKLVQEYEDYIRERQASLSSVQKHKSTLSKERKAVTASGDQQINELISHLENSIAEISQQQKGIFEKLASPKDSSFELPIKTSETEHSTRHPEWLIPDVEKKAQSIFGQERKFSRSRSSTPKVSTVMGNDSHVAQQPHSMLTEEDPLTGLTRLSIPKFKGDKRMFESWYASFYQRVGKYKKVPPEQKLLREALLTIQNLGYSAAAYDVAIARLIRKYGGKRHELTMRLEELDKFRRVRMGNANDLERFAELLDTLMVKLCDAGQDGELGAGSLYVSLLRKLNEQLVVKYQDCLREKHLEGNVRNLHAFVNDEAESWMVALETVRGLGQQKTNVLSAGSTLAVTQVSVKKKSIPVKCKVCSKDHGLWLCGQFKALPVDQRWEKARELRVCFSCLSHSHRSSTCRRAKRCPIVGCSSNHHHLLHNEVNQRMPMAVSPNPNVAEVLQGDSQADGSSSLSRNGTEGEPELRTFVTSLSETKEYLPLRTIPVIVKSGHKSLRINALLDDGSTRSYINEDVADRLGLEGEPVSLNVQLLNDTTAGLKSRSVQFDLESCDGGVKKAVTAQTTKCVTGNMHAINWVAEKNRWPHLSAVHFQPLGRRPIINMLIGLDLSDLHCSLKEIKGCPGEPIARLTPLGWTSIGPFQEDSRSVVNQMSFFASDGRQLDALIKQMWDIEEPQSCSLIRPEDKEGEKTVLATLKQTPDGYTVGLPWKSVAPPLRNNFTMALTRLEGTERKLARQPEIARAYQEVISSYEQKGYIREVQTESDEAGKVWYLPHFPVVRQDKSTSKVRPVFDASAKFKGVSLNDVLHQGPKLQNDLVNVLIRFRRSPIALVCDIREMYLQVHLQPCDQSVLRFLWRDMNKEDTPKVYEFTRVVFGVNASPYLAQLVSQHNAKKNSGELPRAAETVCKSTYMDDSLDSVETVEEAIKLHHDLTTLWNRAGMTPSKWLSNNEEVLKIIPKEHLVSSLDLEAQLMPVIKTLGISWESRPDQFTYVVHPPPDDMCLTKRSFLSRTSTLFNPLGLVSPFIIRARMMIQAMWSAGLTWDERLPDELAKPALTWFKEIPDLAKIKVPRCLKELEQVADSQLHVFMDASQEAYGAVAYLRHEYQSGTVTTRLVMSKAKVTPLKAISVPRLELMAAIVGLQIAETAFQNLGIPKEKWIFWSDSLDVLYWVRGRSRQFKPLVSNRVGEIQTKTDPAQWVYTPTKANPADKLTRGTTADSLIHDHVWWNGPEYLSQSEEMWPTMPLLATSADDVERKRKYRPTFLASTKTEISMHQLTWKDTKLDPERFSDWFKFLRNCLRVPRLHDPLTVDELSDAEVMVLRQVQLESYREEVLRARKGEVLPSSSKILPISPVLGSDGLLRGNSRLRLADNIAWEARHPVILPRKHRVTRLIVDRLHKESNHAGTNQVLASLSARFWLPGAREEIRECERACMVCRRLKVQPASQIMAPLPAVRAQMSLRAFSNISVDFAGPFSSKARKREDKV</sequence>
<dbReference type="Pfam" id="PF05380">
    <property type="entry name" value="Peptidase_A17"/>
    <property type="match status" value="1"/>
</dbReference>
<gene>
    <name evidence="3" type="ORF">P5673_018821</name>
</gene>
<evidence type="ECO:0000313" key="4">
    <source>
        <dbReference type="Proteomes" id="UP001249851"/>
    </source>
</evidence>
<dbReference type="InterPro" id="IPR041588">
    <property type="entry name" value="Integrase_H2C2"/>
</dbReference>
<dbReference type="Gene3D" id="1.10.340.70">
    <property type="match status" value="1"/>
</dbReference>
<keyword evidence="4" id="KW-1185">Reference proteome</keyword>
<reference evidence="3" key="1">
    <citation type="journal article" date="2023" name="G3 (Bethesda)">
        <title>Whole genome assembly and annotation of the endangered Caribbean coral Acropora cervicornis.</title>
        <authorList>
            <person name="Selwyn J.D."/>
            <person name="Vollmer S.V."/>
        </authorList>
    </citation>
    <scope>NUCLEOTIDE SEQUENCE</scope>
    <source>
        <strain evidence="3">K2</strain>
    </source>
</reference>
<evidence type="ECO:0000259" key="2">
    <source>
        <dbReference type="Pfam" id="PF17921"/>
    </source>
</evidence>
<feature type="compositionally biased region" description="Polar residues" evidence="1">
    <location>
        <begin position="532"/>
        <end position="546"/>
    </location>
</feature>
<organism evidence="3 4">
    <name type="scientific">Acropora cervicornis</name>
    <name type="common">Staghorn coral</name>
    <dbReference type="NCBI Taxonomy" id="6130"/>
    <lineage>
        <taxon>Eukaryota</taxon>
        <taxon>Metazoa</taxon>
        <taxon>Cnidaria</taxon>
        <taxon>Anthozoa</taxon>
        <taxon>Hexacorallia</taxon>
        <taxon>Scleractinia</taxon>
        <taxon>Astrocoeniina</taxon>
        <taxon>Acroporidae</taxon>
        <taxon>Acropora</taxon>
    </lineage>
</organism>
<dbReference type="InterPro" id="IPR005312">
    <property type="entry name" value="DUF1759"/>
</dbReference>
<feature type="domain" description="Integrase zinc-binding" evidence="2">
    <location>
        <begin position="1476"/>
        <end position="1529"/>
    </location>
</feature>
<feature type="region of interest" description="Disordered" evidence="1">
    <location>
        <begin position="529"/>
        <end position="551"/>
    </location>
</feature>
<name>A0AAD9QCB6_ACRCE</name>
<dbReference type="InterPro" id="IPR008042">
    <property type="entry name" value="Retrotrans_Pao"/>
</dbReference>
<dbReference type="EMBL" id="JARQWQ010000043">
    <property type="protein sequence ID" value="KAK2558628.1"/>
    <property type="molecule type" value="Genomic_DNA"/>
</dbReference>
<evidence type="ECO:0000313" key="3">
    <source>
        <dbReference type="EMBL" id="KAK2558628.1"/>
    </source>
</evidence>
<dbReference type="Pfam" id="PF17921">
    <property type="entry name" value="Integrase_H2C2"/>
    <property type="match status" value="1"/>
</dbReference>
<comment type="caution">
    <text evidence="3">The sequence shown here is derived from an EMBL/GenBank/DDBJ whole genome shotgun (WGS) entry which is preliminary data.</text>
</comment>
<evidence type="ECO:0000256" key="1">
    <source>
        <dbReference type="SAM" id="MobiDB-lite"/>
    </source>
</evidence>
<protein>
    <recommendedName>
        <fullName evidence="2">Integrase zinc-binding domain-containing protein</fullName>
    </recommendedName>
</protein>
<proteinExistence type="predicted"/>
<dbReference type="Pfam" id="PF03564">
    <property type="entry name" value="DUF1759"/>
    <property type="match status" value="1"/>
</dbReference>
<reference evidence="3" key="2">
    <citation type="journal article" date="2023" name="Science">
        <title>Genomic signatures of disease resistance in endangered staghorn corals.</title>
        <authorList>
            <person name="Vollmer S.V."/>
            <person name="Selwyn J.D."/>
            <person name="Despard B.A."/>
            <person name="Roesel C.L."/>
        </authorList>
    </citation>
    <scope>NUCLEOTIDE SEQUENCE</scope>
    <source>
        <strain evidence="3">K2</strain>
    </source>
</reference>
<dbReference type="Proteomes" id="UP001249851">
    <property type="component" value="Unassembled WGS sequence"/>
</dbReference>